<gene>
    <name evidence="1" type="ORF">CSOL1703_00008542</name>
</gene>
<dbReference type="AlphaFoldDB" id="A0A9N9ZN28"/>
<dbReference type="EMBL" id="CABFOC020000082">
    <property type="protein sequence ID" value="CAH0058064.1"/>
    <property type="molecule type" value="Genomic_DNA"/>
</dbReference>
<name>A0A9N9ZN28_9HYPO</name>
<keyword evidence="2" id="KW-1185">Reference proteome</keyword>
<reference evidence="1" key="1">
    <citation type="submission" date="2021-10" db="EMBL/GenBank/DDBJ databases">
        <authorList>
            <person name="Piombo E."/>
        </authorList>
    </citation>
    <scope>NUCLEOTIDE SEQUENCE</scope>
</reference>
<evidence type="ECO:0000313" key="1">
    <source>
        <dbReference type="EMBL" id="CAH0058064.1"/>
    </source>
</evidence>
<dbReference type="Proteomes" id="UP000775872">
    <property type="component" value="Unassembled WGS sequence"/>
</dbReference>
<comment type="caution">
    <text evidence="1">The sequence shown here is derived from an EMBL/GenBank/DDBJ whole genome shotgun (WGS) entry which is preliminary data.</text>
</comment>
<organism evidence="1 2">
    <name type="scientific">Clonostachys solani</name>
    <dbReference type="NCBI Taxonomy" id="160281"/>
    <lineage>
        <taxon>Eukaryota</taxon>
        <taxon>Fungi</taxon>
        <taxon>Dikarya</taxon>
        <taxon>Ascomycota</taxon>
        <taxon>Pezizomycotina</taxon>
        <taxon>Sordariomycetes</taxon>
        <taxon>Hypocreomycetidae</taxon>
        <taxon>Hypocreales</taxon>
        <taxon>Bionectriaceae</taxon>
        <taxon>Clonostachys</taxon>
    </lineage>
</organism>
<proteinExistence type="predicted"/>
<sequence length="69" mass="7594">MKSGINMMTEAKGIEGMLDLSSLVIPWYAWSKPGFNVPTTLSWSDVSAIPEENRVKDLLGTDRIGKRPG</sequence>
<accession>A0A9N9ZN28</accession>
<evidence type="ECO:0000313" key="2">
    <source>
        <dbReference type="Proteomes" id="UP000775872"/>
    </source>
</evidence>
<protein>
    <submittedName>
        <fullName evidence="1">Uncharacterized protein</fullName>
    </submittedName>
</protein>